<feature type="transmembrane region" description="Helical" evidence="1">
    <location>
        <begin position="176"/>
        <end position="193"/>
    </location>
</feature>
<dbReference type="InterPro" id="IPR012429">
    <property type="entry name" value="HGSNAT_cat"/>
</dbReference>
<feature type="transmembrane region" description="Helical" evidence="1">
    <location>
        <begin position="127"/>
        <end position="145"/>
    </location>
</feature>
<protein>
    <submittedName>
        <fullName evidence="3">Heparan-alpha-glucosaminide N-acetyltransferase domain-containing protein</fullName>
    </submittedName>
</protein>
<feature type="transmembrane region" description="Helical" evidence="1">
    <location>
        <begin position="75"/>
        <end position="95"/>
    </location>
</feature>
<feature type="domain" description="Heparan-alpha-glucosaminide N-acetyltransferase catalytic" evidence="2">
    <location>
        <begin position="6"/>
        <end position="201"/>
    </location>
</feature>
<dbReference type="RefSeq" id="WP_343919909.1">
    <property type="nucleotide sequence ID" value="NZ_BAAAJT010000002.1"/>
</dbReference>
<keyword evidence="4" id="KW-1185">Reference proteome</keyword>
<dbReference type="Pfam" id="PF07786">
    <property type="entry name" value="HGSNAT_cat"/>
    <property type="match status" value="1"/>
</dbReference>
<dbReference type="Proteomes" id="UP001597351">
    <property type="component" value="Unassembled WGS sequence"/>
</dbReference>
<gene>
    <name evidence="3" type="ORF">ACFSDE_15185</name>
</gene>
<dbReference type="EMBL" id="JBHUGD010000003">
    <property type="protein sequence ID" value="MFD1948144.1"/>
    <property type="molecule type" value="Genomic_DNA"/>
</dbReference>
<comment type="caution">
    <text evidence="3">The sequence shown here is derived from an EMBL/GenBank/DDBJ whole genome shotgun (WGS) entry which is preliminary data.</text>
</comment>
<feature type="transmembrane region" description="Helical" evidence="1">
    <location>
        <begin position="205"/>
        <end position="226"/>
    </location>
</feature>
<organism evidence="3 4">
    <name type="scientific">Nocardioides aestuarii</name>
    <dbReference type="NCBI Taxonomy" id="252231"/>
    <lineage>
        <taxon>Bacteria</taxon>
        <taxon>Bacillati</taxon>
        <taxon>Actinomycetota</taxon>
        <taxon>Actinomycetes</taxon>
        <taxon>Propionibacteriales</taxon>
        <taxon>Nocardioidaceae</taxon>
        <taxon>Nocardioides</taxon>
    </lineage>
</organism>
<evidence type="ECO:0000256" key="1">
    <source>
        <dbReference type="SAM" id="Phobius"/>
    </source>
</evidence>
<keyword evidence="1" id="KW-1133">Transmembrane helix</keyword>
<keyword evidence="1" id="KW-0472">Membrane</keyword>
<feature type="transmembrane region" description="Helical" evidence="1">
    <location>
        <begin position="267"/>
        <end position="288"/>
    </location>
</feature>
<keyword evidence="1" id="KW-0812">Transmembrane</keyword>
<evidence type="ECO:0000313" key="3">
    <source>
        <dbReference type="EMBL" id="MFD1948144.1"/>
    </source>
</evidence>
<feature type="transmembrane region" description="Helical" evidence="1">
    <location>
        <begin position="101"/>
        <end position="120"/>
    </location>
</feature>
<evidence type="ECO:0000259" key="2">
    <source>
        <dbReference type="Pfam" id="PF07786"/>
    </source>
</evidence>
<feature type="transmembrane region" description="Helical" evidence="1">
    <location>
        <begin position="12"/>
        <end position="31"/>
    </location>
</feature>
<accession>A0ABW4TQX1</accession>
<name>A0ABW4TQX1_9ACTN</name>
<evidence type="ECO:0000313" key="4">
    <source>
        <dbReference type="Proteomes" id="UP001597351"/>
    </source>
</evidence>
<feature type="transmembrane region" description="Helical" evidence="1">
    <location>
        <begin position="328"/>
        <end position="346"/>
    </location>
</feature>
<feature type="transmembrane region" description="Helical" evidence="1">
    <location>
        <begin position="43"/>
        <end position="63"/>
    </location>
</feature>
<feature type="transmembrane region" description="Helical" evidence="1">
    <location>
        <begin position="295"/>
        <end position="316"/>
    </location>
</feature>
<proteinExistence type="predicted"/>
<reference evidence="4" key="1">
    <citation type="journal article" date="2019" name="Int. J. Syst. Evol. Microbiol.">
        <title>The Global Catalogue of Microorganisms (GCM) 10K type strain sequencing project: providing services to taxonomists for standard genome sequencing and annotation.</title>
        <authorList>
            <consortium name="The Broad Institute Genomics Platform"/>
            <consortium name="The Broad Institute Genome Sequencing Center for Infectious Disease"/>
            <person name="Wu L."/>
            <person name="Ma J."/>
        </authorList>
    </citation>
    <scope>NUCLEOTIDE SEQUENCE [LARGE SCALE GENOMIC DNA]</scope>
    <source>
        <strain evidence="4">CGMCC 1.12477</strain>
    </source>
</reference>
<sequence>MATRARLVGLDVARALALLGMVATHLLLEIGPDGEQTWPHDLAGGRASALFAVLAGVTLAFLTGGRTPLRGRDRWLASLGVVGRAVVIGLVGLWLGGYETGLAIILTYYAVLFVLGLAFVGLRARALALLAAGWALVVPVLSHLLRPELPERGFSSPAFDQLAEPVRLLSELLFTGYYPAVPWLACLLAGMAIGRSDLTRRSLQVAWLVGGAALALGTAALSGLLVSSRFPERELDEAALGYPGTTPTDRWDRLLLDAPHSATPFDLAVTIGSALAVIGGCLLVVGLLPPFAERAVAIVFGAGTMTLTLYTLHALLRADVWPSDSPDAFRNHVLTLALVGAFFAGFRWRGPLELVAGLPTRLLRRREARNRQEPAPVRRP</sequence>